<gene>
    <name evidence="2" type="ORF">RS82_00814</name>
</gene>
<feature type="compositionally biased region" description="Pro residues" evidence="1">
    <location>
        <begin position="1"/>
        <end position="14"/>
    </location>
</feature>
<dbReference type="PATRIC" id="fig|69370.6.peg.838"/>
<protein>
    <submittedName>
        <fullName evidence="2">Uncharacterized protein</fullName>
    </submittedName>
</protein>
<keyword evidence="3" id="KW-1185">Reference proteome</keyword>
<reference evidence="2 3" key="1">
    <citation type="submission" date="2015-02" db="EMBL/GenBank/DDBJ databases">
        <title>Draft genome sequences of ten Microbacterium spp. with emphasis on heavy metal contaminated environments.</title>
        <authorList>
            <person name="Corretto E."/>
        </authorList>
    </citation>
    <scope>NUCLEOTIDE SEQUENCE [LARGE SCALE GENOMIC DNA]</scope>
    <source>
        <strain evidence="2 3">DSM 8608</strain>
    </source>
</reference>
<organism evidence="2 3">
    <name type="scientific">Microbacterium trichothecenolyticum</name>
    <name type="common">Aureobacterium trichothecenolyticum</name>
    <dbReference type="NCBI Taxonomy" id="69370"/>
    <lineage>
        <taxon>Bacteria</taxon>
        <taxon>Bacillati</taxon>
        <taxon>Actinomycetota</taxon>
        <taxon>Actinomycetes</taxon>
        <taxon>Micrococcales</taxon>
        <taxon>Microbacteriaceae</taxon>
        <taxon>Microbacterium</taxon>
    </lineage>
</organism>
<evidence type="ECO:0000313" key="3">
    <source>
        <dbReference type="Proteomes" id="UP000034098"/>
    </source>
</evidence>
<dbReference type="AlphaFoldDB" id="A0A0M2HI08"/>
<feature type="compositionally biased region" description="Low complexity" evidence="1">
    <location>
        <begin position="15"/>
        <end position="28"/>
    </location>
</feature>
<comment type="caution">
    <text evidence="2">The sequence shown here is derived from an EMBL/GenBank/DDBJ whole genome shotgun (WGS) entry which is preliminary data.</text>
</comment>
<evidence type="ECO:0000256" key="1">
    <source>
        <dbReference type="SAM" id="MobiDB-lite"/>
    </source>
</evidence>
<sequence>MTEPTPLEPAPAQPTPTRTPFETTTRGPIAPTGEPVAVPPARWDAIVADLAERGVTGAPELVSAHAVTWNNGALGCPSPGVSYTQAIVDGMRVVVTVDGTTYDYRFGTTDTPKLCTR</sequence>
<accession>A0A0M2HI08</accession>
<feature type="region of interest" description="Disordered" evidence="1">
    <location>
        <begin position="1"/>
        <end position="37"/>
    </location>
</feature>
<dbReference type="RefSeq" id="WP_245619504.1">
    <property type="nucleotide sequence ID" value="NZ_JYJA01000026.1"/>
</dbReference>
<name>A0A0M2HI08_MICTR</name>
<proteinExistence type="predicted"/>
<dbReference type="EMBL" id="JYJA01000026">
    <property type="protein sequence ID" value="KJL44420.1"/>
    <property type="molecule type" value="Genomic_DNA"/>
</dbReference>
<evidence type="ECO:0000313" key="2">
    <source>
        <dbReference type="EMBL" id="KJL44420.1"/>
    </source>
</evidence>
<dbReference type="Proteomes" id="UP000034098">
    <property type="component" value="Unassembled WGS sequence"/>
</dbReference>